<dbReference type="PROSITE" id="PS00211">
    <property type="entry name" value="ABC_TRANSPORTER_1"/>
    <property type="match status" value="1"/>
</dbReference>
<keyword evidence="7 8" id="KW-0472">Membrane</keyword>
<dbReference type="PANTHER" id="PTHR24223">
    <property type="entry name" value="ATP-BINDING CASSETTE SUB-FAMILY C"/>
    <property type="match status" value="1"/>
</dbReference>
<comment type="subcellular location">
    <subcellularLocation>
        <location evidence="1">Cell membrane</location>
        <topology evidence="1">Multi-pass membrane protein</topology>
    </subcellularLocation>
</comment>
<evidence type="ECO:0000256" key="5">
    <source>
        <dbReference type="ARBA" id="ARBA00022840"/>
    </source>
</evidence>
<dbReference type="InterPro" id="IPR050173">
    <property type="entry name" value="ABC_transporter_C-like"/>
</dbReference>
<keyword evidence="12" id="KW-1185">Reference proteome</keyword>
<sequence length="554" mass="57731">MPSVTADAAATAPAATRRASAAYPVLDLTPKNLARALGVALATVASAAASLAVGSIIDALAAGEDVTLRLAASLAVAMLAAAATVLLGAWVPRWAGVSRAMGAAVSAVRQLLSAPSRAVARHDKGYYVNALTGSTETYGAMYADLNVSVLGSGLALAALVAVAAAQDVLLAAMLLVYVPVFALALRLPARRLARLQGEGIPAQDAWLGESKRIVEEKRSINASASEGFFSARYRERSAGYLAFITRYRFNAALIDELPTVLSCVLAAAMMAAEVWRASAGLAGAGQVFVAYQIAQLAQGPLSTLLSKLANVRGNRVHAERLAELAAASEEPSGFEGLRGAGGDGGEKDDGADVVVRIDGTLWATPERGEGGRRLWETHDLTIRRGELVVLLGANGSGKSMLLDFLRGLSDPDDLDGTAELAPELAHAAYLTYPVPVVTGDLAYNLLGGTADPEVARVLDVSGFAGKQIDGSTVNLSLGERQKLGLLRALSRPEPVVLLDEPLTNLDAATSARLCDYLAGLRGRRTVVAIMHSDDLDAAADQILRIEDGVLRRVR</sequence>
<evidence type="ECO:0000256" key="1">
    <source>
        <dbReference type="ARBA" id="ARBA00004651"/>
    </source>
</evidence>
<evidence type="ECO:0000256" key="3">
    <source>
        <dbReference type="ARBA" id="ARBA00022692"/>
    </source>
</evidence>
<dbReference type="SUPFAM" id="SSF90123">
    <property type="entry name" value="ABC transporter transmembrane region"/>
    <property type="match status" value="1"/>
</dbReference>
<dbReference type="RefSeq" id="WP_204793108.1">
    <property type="nucleotide sequence ID" value="NZ_JACSNQ010000006.1"/>
</dbReference>
<feature type="transmembrane region" description="Helical" evidence="8">
    <location>
        <begin position="36"/>
        <end position="57"/>
    </location>
</feature>
<feature type="transmembrane region" description="Helical" evidence="8">
    <location>
        <begin position="145"/>
        <end position="163"/>
    </location>
</feature>
<name>A0ABS2F2G4_9ACTN</name>
<dbReference type="Gene3D" id="1.20.1560.10">
    <property type="entry name" value="ABC transporter type 1, transmembrane domain"/>
    <property type="match status" value="1"/>
</dbReference>
<evidence type="ECO:0000256" key="4">
    <source>
        <dbReference type="ARBA" id="ARBA00022741"/>
    </source>
</evidence>
<evidence type="ECO:0000259" key="10">
    <source>
        <dbReference type="PROSITE" id="PS50929"/>
    </source>
</evidence>
<protein>
    <submittedName>
        <fullName evidence="11">ABC transporter ATP-binding protein/permease</fullName>
    </submittedName>
</protein>
<dbReference type="SMART" id="SM00382">
    <property type="entry name" value="AAA"/>
    <property type="match status" value="1"/>
</dbReference>
<keyword evidence="5 11" id="KW-0067">ATP-binding</keyword>
<dbReference type="InterPro" id="IPR003593">
    <property type="entry name" value="AAA+_ATPase"/>
</dbReference>
<evidence type="ECO:0000256" key="6">
    <source>
        <dbReference type="ARBA" id="ARBA00022989"/>
    </source>
</evidence>
<accession>A0ABS2F2G4</accession>
<evidence type="ECO:0000256" key="7">
    <source>
        <dbReference type="ARBA" id="ARBA00023136"/>
    </source>
</evidence>
<dbReference type="InterPro" id="IPR011527">
    <property type="entry name" value="ABC1_TM_dom"/>
</dbReference>
<dbReference type="Pfam" id="PF00664">
    <property type="entry name" value="ABC_membrane"/>
    <property type="match status" value="1"/>
</dbReference>
<dbReference type="InterPro" id="IPR003439">
    <property type="entry name" value="ABC_transporter-like_ATP-bd"/>
</dbReference>
<keyword evidence="6 8" id="KW-1133">Transmembrane helix</keyword>
<evidence type="ECO:0000256" key="8">
    <source>
        <dbReference type="SAM" id="Phobius"/>
    </source>
</evidence>
<proteinExistence type="predicted"/>
<dbReference type="PROSITE" id="PS50893">
    <property type="entry name" value="ABC_TRANSPORTER_2"/>
    <property type="match status" value="1"/>
</dbReference>
<dbReference type="InterPro" id="IPR017871">
    <property type="entry name" value="ABC_transporter-like_CS"/>
</dbReference>
<comment type="caution">
    <text evidence="11">The sequence shown here is derived from an EMBL/GenBank/DDBJ whole genome shotgun (WGS) entry which is preliminary data.</text>
</comment>
<dbReference type="SUPFAM" id="SSF52540">
    <property type="entry name" value="P-loop containing nucleoside triphosphate hydrolases"/>
    <property type="match status" value="1"/>
</dbReference>
<organism evidence="11 12">
    <name type="scientific">Olsenella profusa</name>
    <dbReference type="NCBI Taxonomy" id="138595"/>
    <lineage>
        <taxon>Bacteria</taxon>
        <taxon>Bacillati</taxon>
        <taxon>Actinomycetota</taxon>
        <taxon>Coriobacteriia</taxon>
        <taxon>Coriobacteriales</taxon>
        <taxon>Atopobiaceae</taxon>
        <taxon>Olsenella</taxon>
    </lineage>
</organism>
<evidence type="ECO:0000313" key="11">
    <source>
        <dbReference type="EMBL" id="MBM6774758.1"/>
    </source>
</evidence>
<feature type="domain" description="ABC transmembrane type-1" evidence="10">
    <location>
        <begin position="36"/>
        <end position="313"/>
    </location>
</feature>
<evidence type="ECO:0000256" key="2">
    <source>
        <dbReference type="ARBA" id="ARBA00022448"/>
    </source>
</evidence>
<feature type="domain" description="ABC transporter" evidence="9">
    <location>
        <begin position="355"/>
        <end position="553"/>
    </location>
</feature>
<dbReference type="EMBL" id="JACSNQ010000006">
    <property type="protein sequence ID" value="MBM6774758.1"/>
    <property type="molecule type" value="Genomic_DNA"/>
</dbReference>
<evidence type="ECO:0000313" key="12">
    <source>
        <dbReference type="Proteomes" id="UP000712527"/>
    </source>
</evidence>
<dbReference type="Gene3D" id="3.40.50.300">
    <property type="entry name" value="P-loop containing nucleotide triphosphate hydrolases"/>
    <property type="match status" value="1"/>
</dbReference>
<gene>
    <name evidence="11" type="ORF">H9X80_04275</name>
</gene>
<evidence type="ECO:0000259" key="9">
    <source>
        <dbReference type="PROSITE" id="PS50893"/>
    </source>
</evidence>
<dbReference type="GO" id="GO:0005524">
    <property type="term" value="F:ATP binding"/>
    <property type="evidence" value="ECO:0007669"/>
    <property type="project" value="UniProtKB-KW"/>
</dbReference>
<feature type="transmembrane region" description="Helical" evidence="8">
    <location>
        <begin position="69"/>
        <end position="91"/>
    </location>
</feature>
<feature type="transmembrane region" description="Helical" evidence="8">
    <location>
        <begin position="169"/>
        <end position="187"/>
    </location>
</feature>
<dbReference type="PROSITE" id="PS50929">
    <property type="entry name" value="ABC_TM1F"/>
    <property type="match status" value="1"/>
</dbReference>
<dbReference type="Pfam" id="PF00005">
    <property type="entry name" value="ABC_tran"/>
    <property type="match status" value="1"/>
</dbReference>
<dbReference type="InterPro" id="IPR036640">
    <property type="entry name" value="ABC1_TM_sf"/>
</dbReference>
<keyword evidence="3 8" id="KW-0812">Transmembrane</keyword>
<keyword evidence="4" id="KW-0547">Nucleotide-binding</keyword>
<dbReference type="Proteomes" id="UP000712527">
    <property type="component" value="Unassembled WGS sequence"/>
</dbReference>
<keyword evidence="2" id="KW-0813">Transport</keyword>
<dbReference type="InterPro" id="IPR027417">
    <property type="entry name" value="P-loop_NTPase"/>
</dbReference>
<reference evidence="11 12" key="1">
    <citation type="journal article" date="2021" name="Sci. Rep.">
        <title>The distribution of antibiotic resistance genes in chicken gut microbiota commensals.</title>
        <authorList>
            <person name="Juricova H."/>
            <person name="Matiasovicova J."/>
            <person name="Kubasova T."/>
            <person name="Cejkova D."/>
            <person name="Rychlik I."/>
        </authorList>
    </citation>
    <scope>NUCLEOTIDE SEQUENCE [LARGE SCALE GENOMIC DNA]</scope>
    <source>
        <strain evidence="11 12">An794</strain>
    </source>
</reference>